<dbReference type="KEGG" id="aalt:CC77DRAFT_1025116"/>
<evidence type="ECO:0000313" key="2">
    <source>
        <dbReference type="Proteomes" id="UP000077248"/>
    </source>
</evidence>
<dbReference type="RefSeq" id="XP_018380801.1">
    <property type="nucleotide sequence ID" value="XM_018526006.1"/>
</dbReference>
<name>A0A177D877_ALTAL</name>
<reference evidence="1 2" key="1">
    <citation type="submission" date="2016-05" db="EMBL/GenBank/DDBJ databases">
        <title>Comparative analysis of secretome profiles of manganese(II)-oxidizing ascomycete fungi.</title>
        <authorList>
            <consortium name="DOE Joint Genome Institute"/>
            <person name="Zeiner C.A."/>
            <person name="Purvine S.O."/>
            <person name="Zink E.M."/>
            <person name="Wu S."/>
            <person name="Pasa-Tolic L."/>
            <person name="Chaput D.L."/>
            <person name="Haridas S."/>
            <person name="Grigoriev I.V."/>
            <person name="Santelli C.M."/>
            <person name="Hansel C.M."/>
        </authorList>
    </citation>
    <scope>NUCLEOTIDE SEQUENCE [LARGE SCALE GENOMIC DNA]</scope>
    <source>
        <strain evidence="1 2">SRC1lrK2f</strain>
    </source>
</reference>
<dbReference type="EMBL" id="KV441494">
    <property type="protein sequence ID" value="OAG15380.1"/>
    <property type="molecule type" value="Genomic_DNA"/>
</dbReference>
<evidence type="ECO:0000313" key="1">
    <source>
        <dbReference type="EMBL" id="OAG15380.1"/>
    </source>
</evidence>
<protein>
    <submittedName>
        <fullName evidence="1">Uncharacterized protein</fullName>
    </submittedName>
</protein>
<dbReference type="VEuPathDB" id="FungiDB:CC77DRAFT_1025116"/>
<proteinExistence type="predicted"/>
<accession>A0A177D877</accession>
<sequence>MDIPKVCSAPFDLRAPSLLTLPAEIRNSIDEYIFTRPESILIHDADFYYNSGSYGCENNGHFLFPKHTFSSDEEEQVYQSKKTRCSKSLKG</sequence>
<organism evidence="1 2">
    <name type="scientific">Alternaria alternata</name>
    <name type="common">Alternaria rot fungus</name>
    <name type="synonym">Torula alternata</name>
    <dbReference type="NCBI Taxonomy" id="5599"/>
    <lineage>
        <taxon>Eukaryota</taxon>
        <taxon>Fungi</taxon>
        <taxon>Dikarya</taxon>
        <taxon>Ascomycota</taxon>
        <taxon>Pezizomycotina</taxon>
        <taxon>Dothideomycetes</taxon>
        <taxon>Pleosporomycetidae</taxon>
        <taxon>Pleosporales</taxon>
        <taxon>Pleosporineae</taxon>
        <taxon>Pleosporaceae</taxon>
        <taxon>Alternaria</taxon>
        <taxon>Alternaria sect. Alternaria</taxon>
        <taxon>Alternaria alternata complex</taxon>
    </lineage>
</organism>
<keyword evidence="2" id="KW-1185">Reference proteome</keyword>
<dbReference type="GeneID" id="29111600"/>
<dbReference type="AlphaFoldDB" id="A0A177D877"/>
<dbReference type="Proteomes" id="UP000077248">
    <property type="component" value="Unassembled WGS sequence"/>
</dbReference>
<gene>
    <name evidence="1" type="ORF">CC77DRAFT_1025116</name>
</gene>